<feature type="compositionally biased region" description="Low complexity" evidence="7">
    <location>
        <begin position="675"/>
        <end position="687"/>
    </location>
</feature>
<dbReference type="InterPro" id="IPR013767">
    <property type="entry name" value="PAS_fold"/>
</dbReference>
<dbReference type="PROSITE" id="PS50112">
    <property type="entry name" value="PAS"/>
    <property type="match status" value="2"/>
</dbReference>
<feature type="region of interest" description="Disordered" evidence="7">
    <location>
        <begin position="617"/>
        <end position="717"/>
    </location>
</feature>
<organism evidence="9 10">
    <name type="scientific">Molorchus minor</name>
    <dbReference type="NCBI Taxonomy" id="1323400"/>
    <lineage>
        <taxon>Eukaryota</taxon>
        <taxon>Metazoa</taxon>
        <taxon>Ecdysozoa</taxon>
        <taxon>Arthropoda</taxon>
        <taxon>Hexapoda</taxon>
        <taxon>Insecta</taxon>
        <taxon>Pterygota</taxon>
        <taxon>Neoptera</taxon>
        <taxon>Endopterygota</taxon>
        <taxon>Coleoptera</taxon>
        <taxon>Polyphaga</taxon>
        <taxon>Cucujiformia</taxon>
        <taxon>Chrysomeloidea</taxon>
        <taxon>Cerambycidae</taxon>
        <taxon>Lamiinae</taxon>
        <taxon>Monochamini</taxon>
        <taxon>Molorchus</taxon>
    </lineage>
</organism>
<dbReference type="SUPFAM" id="SSF55785">
    <property type="entry name" value="PYP-like sensor domain (PAS domain)"/>
    <property type="match status" value="2"/>
</dbReference>
<dbReference type="Pfam" id="PF12114">
    <property type="entry name" value="Period_C"/>
    <property type="match status" value="1"/>
</dbReference>
<comment type="caution">
    <text evidence="9">The sequence shown here is derived from an EMBL/GenBank/DDBJ whole genome shotgun (WGS) entry which is preliminary data.</text>
</comment>
<feature type="domain" description="PAS" evidence="8">
    <location>
        <begin position="380"/>
        <end position="426"/>
    </location>
</feature>
<proteinExistence type="predicted"/>
<evidence type="ECO:0000256" key="3">
    <source>
        <dbReference type="ARBA" id="ARBA00022737"/>
    </source>
</evidence>
<feature type="compositionally biased region" description="Polar residues" evidence="7">
    <location>
        <begin position="1"/>
        <end position="22"/>
    </location>
</feature>
<dbReference type="Proteomes" id="UP001162164">
    <property type="component" value="Unassembled WGS sequence"/>
</dbReference>
<gene>
    <name evidence="9" type="ORF">NQ317_002422</name>
</gene>
<dbReference type="PANTHER" id="PTHR11269:SF16">
    <property type="entry name" value="PERIOD CIRCADIAN PROTEIN"/>
    <property type="match status" value="1"/>
</dbReference>
<dbReference type="InterPro" id="IPR022728">
    <property type="entry name" value="Period_circadian-like_C"/>
</dbReference>
<keyword evidence="10" id="KW-1185">Reference proteome</keyword>
<evidence type="ECO:0000313" key="9">
    <source>
        <dbReference type="EMBL" id="KAJ8978518.1"/>
    </source>
</evidence>
<keyword evidence="2" id="KW-0597">Phosphoprotein</keyword>
<dbReference type="EMBL" id="JAPWTJ010000429">
    <property type="protein sequence ID" value="KAJ8978518.1"/>
    <property type="molecule type" value="Genomic_DNA"/>
</dbReference>
<reference evidence="9" key="1">
    <citation type="journal article" date="2023" name="Insect Mol. Biol.">
        <title>Genome sequencing provides insights into the evolution of gene families encoding plant cell wall-degrading enzymes in longhorned beetles.</title>
        <authorList>
            <person name="Shin N.R."/>
            <person name="Okamura Y."/>
            <person name="Kirsch R."/>
            <person name="Pauchet Y."/>
        </authorList>
    </citation>
    <scope>NUCLEOTIDE SEQUENCE</scope>
    <source>
        <strain evidence="9">MMC_N1</strain>
    </source>
</reference>
<protein>
    <recommendedName>
        <fullName evidence="6">Period circadian protein</fullName>
    </recommendedName>
</protein>
<feature type="compositionally biased region" description="Polar residues" evidence="7">
    <location>
        <begin position="590"/>
        <end position="602"/>
    </location>
</feature>
<feature type="compositionally biased region" description="Basic and acidic residues" evidence="7">
    <location>
        <begin position="698"/>
        <end position="711"/>
    </location>
</feature>
<feature type="region of interest" description="Disordered" evidence="7">
    <location>
        <begin position="583"/>
        <end position="602"/>
    </location>
</feature>
<dbReference type="Pfam" id="PF14598">
    <property type="entry name" value="PAS_11"/>
    <property type="match status" value="1"/>
</dbReference>
<sequence length="1420" mass="159030">MESESGTTNTKISDSGYCNTCTNSNSQRSASSKSRHSGSNSSRSSGYCGTVNADGSVHTVPQPPKRNKDKTNKKKKLKTTNLLPTIEATSISTPTTKTEARNTSTTDIQDLITESEMGIPATVTESVVPAEDIEGKIKPVVTTVSTHVEVTESDLITNIMFQTCLKSCIIIVCTAETPPPEEDTSGWKELNEVKPIEEVRQLDINEPVVETIKTSSCPENGFCCIISMHDGVVLYTTPSLTTVLGFPKDMWLGRSFIDFVHPKDRETFSSQVATGIALPLVNSQGKYTDYKNCLYVCLRKYRGLKSSGFGVIERAVSYQAFQLTVKFKHITDTPDTKHPETIGGMFLVVMAVPVYSSYQVPHERTKSPKFCMRHTSACIFSHVDPDIVNNFGFLPQDMLGKSIFDFYHPEDMPFLKQVYESVMRMCQIAGSVFRSKPYRFAVQNGGFAMIETEWSSFVNPWSRRLEFVIGLHRVIQGPPNPNIFEPFMNEENKIISDEIVKESQVVQNEILLLLNKELPRPSEAAKHQVSKRCQDLANFMETLMDEVKTSNLYLDLPQAVQPTVSVSFRRMERDSVMLGEISPHHDYYDSKSSSETPPSYNQLNYHENIQRFFESKPKTTVSDGSNNGLNGNDTEQDGKPQERTNNQKCLSPTENSGTSGTGSAESFVSNPNLESGTTSGTNTSNGSYKPTHLTESLLVREQRSSTKDREGKKTHHKLEKANIMERGGFDRLEQNVAAYSHGVKRCGSHSREGDNHKLLKHKHPVGISSRKEETGLVKPAHLTNFDMSNPPTHGKIAANENMYRSEMNDINLWPPFSLTVTPMNNTQSYSMNTTLTGPSSFATGVLPLYYIPSAQQAPISGQFNTYEMNFSRYHVIPMPGMMYNYNSTLYPTSPVVCPTLPVVPVPMVPPSSIPCVRPISSLQQQVDTNPSSTAVMTELSEPVTPFGTQFQIPASQHTSVKAEPGSAIGSIASVSVANKNIYSLVGRLPKSEIVNLFRDHNVSQTTIYRAIRDCEEGIPCINLPKTGRPHVLSQNRVNRLVESAHDRVGISSRKLGRRFGVSYKTVLRTLSRNNVRFRKRRKCPKYTQGQLERIPRCCRSLRRTHFVRNRVIIMDDEKYFTLSHSEMKDNDGYYTSDVENCPNEVKFKAKAKFADKVLVWCAISEAGILAPYVGRVRGEAALSQCSRKDMGWQSVCSPNSPLVSPPVCETNIEAIDPNANKVDSKLVVYKYFFILQLKEAIKNNYFLNSNNNNIVDEESSCYSSSYYSFLKNDTGSGSNDESNIMENKARKGDHMSWDRKNYPSRKKDPPWVESVSVSPDLIYRYQVTIRDLEDVLEADLNVLRKLSQPEMVNDQLNQLYIDMELEGLSKKLSLEEGITSSSSSDENSTIYKPYKKKRSYGSLVMIYEENAPLPPPTSNN</sequence>
<dbReference type="Pfam" id="PF00989">
    <property type="entry name" value="PAS"/>
    <property type="match status" value="1"/>
</dbReference>
<dbReference type="InterPro" id="IPR050760">
    <property type="entry name" value="Period_circadian_regulator"/>
</dbReference>
<evidence type="ECO:0000256" key="1">
    <source>
        <dbReference type="ARBA" id="ARBA00004123"/>
    </source>
</evidence>
<feature type="compositionally biased region" description="Low complexity" evidence="7">
    <location>
        <begin position="622"/>
        <end position="633"/>
    </location>
</feature>
<evidence type="ECO:0000256" key="6">
    <source>
        <dbReference type="ARBA" id="ARBA00040849"/>
    </source>
</evidence>
<dbReference type="SMART" id="SM00091">
    <property type="entry name" value="PAS"/>
    <property type="match status" value="2"/>
</dbReference>
<feature type="compositionally biased region" description="Low complexity" evidence="7">
    <location>
        <begin position="23"/>
        <end position="45"/>
    </location>
</feature>
<evidence type="ECO:0000256" key="4">
    <source>
        <dbReference type="ARBA" id="ARBA00023108"/>
    </source>
</evidence>
<dbReference type="Gene3D" id="1.20.5.770">
    <property type="entry name" value="Single helix bin"/>
    <property type="match status" value="1"/>
</dbReference>
<feature type="compositionally biased region" description="Basic and acidic residues" evidence="7">
    <location>
        <begin position="1287"/>
        <end position="1298"/>
    </location>
</feature>
<feature type="compositionally biased region" description="Polar residues" evidence="7">
    <location>
        <begin position="643"/>
        <end position="674"/>
    </location>
</feature>
<evidence type="ECO:0000256" key="5">
    <source>
        <dbReference type="ARBA" id="ARBA00023242"/>
    </source>
</evidence>
<dbReference type="InterPro" id="IPR000014">
    <property type="entry name" value="PAS"/>
</dbReference>
<name>A0ABQ9JLN7_9CUCU</name>
<dbReference type="CDD" id="cd00130">
    <property type="entry name" value="PAS"/>
    <property type="match status" value="2"/>
</dbReference>
<evidence type="ECO:0000256" key="2">
    <source>
        <dbReference type="ARBA" id="ARBA00022553"/>
    </source>
</evidence>
<evidence type="ECO:0000256" key="7">
    <source>
        <dbReference type="SAM" id="MobiDB-lite"/>
    </source>
</evidence>
<comment type="subcellular location">
    <subcellularLocation>
        <location evidence="1">Nucleus</location>
    </subcellularLocation>
</comment>
<keyword evidence="5" id="KW-0539">Nucleus</keyword>
<feature type="region of interest" description="Disordered" evidence="7">
    <location>
        <begin position="1"/>
        <end position="81"/>
    </location>
</feature>
<feature type="compositionally biased region" description="Polar residues" evidence="7">
    <location>
        <begin position="1274"/>
        <end position="1285"/>
    </location>
</feature>
<feature type="region of interest" description="Disordered" evidence="7">
    <location>
        <begin position="1274"/>
        <end position="1298"/>
    </location>
</feature>
<feature type="domain" description="PAS" evidence="8">
    <location>
        <begin position="230"/>
        <end position="272"/>
    </location>
</feature>
<feature type="compositionally biased region" description="Basic residues" evidence="7">
    <location>
        <begin position="65"/>
        <end position="78"/>
    </location>
</feature>
<keyword evidence="4" id="KW-0090">Biological rhythms</keyword>
<dbReference type="InterPro" id="IPR035965">
    <property type="entry name" value="PAS-like_dom_sf"/>
</dbReference>
<evidence type="ECO:0000259" key="8">
    <source>
        <dbReference type="PROSITE" id="PS50112"/>
    </source>
</evidence>
<dbReference type="PANTHER" id="PTHR11269">
    <property type="entry name" value="PERIOD CIRCADIAN PROTEIN"/>
    <property type="match status" value="1"/>
</dbReference>
<accession>A0ABQ9JLN7</accession>
<evidence type="ECO:0000313" key="10">
    <source>
        <dbReference type="Proteomes" id="UP001162164"/>
    </source>
</evidence>
<keyword evidence="3" id="KW-0677">Repeat</keyword>
<dbReference type="Gene3D" id="3.30.450.20">
    <property type="entry name" value="PAS domain"/>
    <property type="match status" value="2"/>
</dbReference>